<dbReference type="Pfam" id="PF25764">
    <property type="entry name" value="KIF21A_4th"/>
    <property type="match status" value="1"/>
</dbReference>
<sequence>GEEIDSLQKSHVFNMQKLKNSELRLTEAEHKIRELALNIKMKEELIKELVRTGKDAQSVSRQYSLKITKLEQESKQAKMELAETQKWLQELDSKELRDIPEKVKLQKEFRKKMDAATLKVQRQAAELEQNVAQMKHQQTQLQKRLREESEKKKQLEAEIQRDQEQIKVGFFLFIYDKE</sequence>
<accession>A0A7K4RRR1</accession>
<feature type="coiled-coil region" evidence="1">
    <location>
        <begin position="117"/>
        <end position="165"/>
    </location>
</feature>
<keyword evidence="1" id="KW-0175">Coiled coil</keyword>
<feature type="non-terminal residue" evidence="2">
    <location>
        <position position="1"/>
    </location>
</feature>
<name>A0A7K4RRR1_COLPI</name>
<dbReference type="OrthoDB" id="3176171at2759"/>
<keyword evidence="3" id="KW-1185">Reference proteome</keyword>
<comment type="caution">
    <text evidence="2">The sequence shown here is derived from an EMBL/GenBank/DDBJ whole genome shotgun (WGS) entry which is preliminary data.</text>
</comment>
<feature type="non-terminal residue" evidence="2">
    <location>
        <position position="178"/>
    </location>
</feature>
<dbReference type="EMBL" id="VYZG01000208">
    <property type="protein sequence ID" value="NWQ75727.1"/>
    <property type="molecule type" value="Genomic_DNA"/>
</dbReference>
<evidence type="ECO:0000313" key="2">
    <source>
        <dbReference type="EMBL" id="NWQ75727.1"/>
    </source>
</evidence>
<feature type="coiled-coil region" evidence="1">
    <location>
        <begin position="18"/>
        <end position="80"/>
    </location>
</feature>
<evidence type="ECO:0000313" key="3">
    <source>
        <dbReference type="Proteomes" id="UP000530263"/>
    </source>
</evidence>
<protein>
    <submittedName>
        <fullName evidence="2">KIF27 protein</fullName>
    </submittedName>
</protein>
<gene>
    <name evidence="2" type="primary">Kif27</name>
    <name evidence="2" type="ORF">COLPIC_R11186</name>
</gene>
<evidence type="ECO:0000256" key="1">
    <source>
        <dbReference type="SAM" id="Coils"/>
    </source>
</evidence>
<dbReference type="AlphaFoldDB" id="A0A7K4RRR1"/>
<proteinExistence type="predicted"/>
<dbReference type="Proteomes" id="UP000530263">
    <property type="component" value="Unassembled WGS sequence"/>
</dbReference>
<reference evidence="2 3" key="1">
    <citation type="submission" date="2019-09" db="EMBL/GenBank/DDBJ databases">
        <title>Bird 10,000 Genomes (B10K) Project - Family phase.</title>
        <authorList>
            <person name="Zhang G."/>
        </authorList>
    </citation>
    <scope>NUCLEOTIDE SEQUENCE [LARGE SCALE GENOMIC DNA]</scope>
    <source>
        <strain evidence="2">B10K-DU-021-26</strain>
        <tissue evidence="2">Mixed tissue sample</tissue>
    </source>
</reference>
<organism evidence="2 3">
    <name type="scientific">Columbina picui</name>
    <name type="common">Picui ground-dove</name>
    <dbReference type="NCBI Taxonomy" id="115618"/>
    <lineage>
        <taxon>Eukaryota</taxon>
        <taxon>Metazoa</taxon>
        <taxon>Chordata</taxon>
        <taxon>Craniata</taxon>
        <taxon>Vertebrata</taxon>
        <taxon>Euteleostomi</taxon>
        <taxon>Archelosauria</taxon>
        <taxon>Archosauria</taxon>
        <taxon>Dinosauria</taxon>
        <taxon>Saurischia</taxon>
        <taxon>Theropoda</taxon>
        <taxon>Coelurosauria</taxon>
        <taxon>Aves</taxon>
        <taxon>Neognathae</taxon>
        <taxon>Neoaves</taxon>
        <taxon>Columbimorphae</taxon>
        <taxon>Columbiformes</taxon>
        <taxon>Columbidae</taxon>
        <taxon>Columbina</taxon>
    </lineage>
</organism>